<dbReference type="STRING" id="168384.SAMN05660368_02984"/>
<protein>
    <submittedName>
        <fullName evidence="1">Uncharacterized protein</fullName>
    </submittedName>
</protein>
<keyword evidence="2" id="KW-1185">Reference proteome</keyword>
<comment type="caution">
    <text evidence="1">The sequence shown here is derived from an EMBL/GenBank/DDBJ whole genome shotgun (WGS) entry which is preliminary data.</text>
</comment>
<dbReference type="AlphaFoldDB" id="C6LIS0"/>
<dbReference type="eggNOG" id="ENOG502ZHA3">
    <property type="taxonomic scope" value="Bacteria"/>
</dbReference>
<dbReference type="EMBL" id="ACCL02000018">
    <property type="protein sequence ID" value="EET59459.1"/>
    <property type="molecule type" value="Genomic_DNA"/>
</dbReference>
<sequence>MKSINGAVIVSWSLTDGTDDSVLIVGEQVNNKIEILNAFQGREAHEIYHKLVDPTVSVTHYREVKHETAEETDL</sequence>
<reference evidence="1" key="1">
    <citation type="submission" date="2009-07" db="EMBL/GenBank/DDBJ databases">
        <authorList>
            <person name="Weinstock G."/>
            <person name="Sodergren E."/>
            <person name="Clifton S."/>
            <person name="Fulton L."/>
            <person name="Fulton B."/>
            <person name="Courtney L."/>
            <person name="Fronick C."/>
            <person name="Harrison M."/>
            <person name="Strong C."/>
            <person name="Farmer C."/>
            <person name="Delahaunty K."/>
            <person name="Markovic C."/>
            <person name="Hall O."/>
            <person name="Minx P."/>
            <person name="Tomlinson C."/>
            <person name="Mitreva M."/>
            <person name="Nelson J."/>
            <person name="Hou S."/>
            <person name="Wollam A."/>
            <person name="Pepin K.H."/>
            <person name="Johnson M."/>
            <person name="Bhonagiri V."/>
            <person name="Nash W.E."/>
            <person name="Warren W."/>
            <person name="Chinwalla A."/>
            <person name="Mardis E.R."/>
            <person name="Wilson R.K."/>
        </authorList>
    </citation>
    <scope>NUCLEOTIDE SEQUENCE [LARGE SCALE GENOMIC DNA]</scope>
    <source>
        <strain evidence="1">DSM 14469</strain>
    </source>
</reference>
<gene>
    <name evidence="1" type="ORF">BRYFOR_08550</name>
</gene>
<dbReference type="RefSeq" id="WP_006863319.1">
    <property type="nucleotide sequence ID" value="NZ_ACCL02000018.1"/>
</dbReference>
<evidence type="ECO:0000313" key="2">
    <source>
        <dbReference type="Proteomes" id="UP000005561"/>
    </source>
</evidence>
<name>C6LIS0_9FIRM</name>
<proteinExistence type="predicted"/>
<evidence type="ECO:0000313" key="1">
    <source>
        <dbReference type="EMBL" id="EET59459.1"/>
    </source>
</evidence>
<accession>C6LIS0</accession>
<organism evidence="1 2">
    <name type="scientific">Marvinbryantia formatexigens DSM 14469</name>
    <dbReference type="NCBI Taxonomy" id="478749"/>
    <lineage>
        <taxon>Bacteria</taxon>
        <taxon>Bacillati</taxon>
        <taxon>Bacillota</taxon>
        <taxon>Clostridia</taxon>
        <taxon>Lachnospirales</taxon>
        <taxon>Lachnospiraceae</taxon>
        <taxon>Marvinbryantia</taxon>
    </lineage>
</organism>
<dbReference type="Proteomes" id="UP000005561">
    <property type="component" value="Unassembled WGS sequence"/>
</dbReference>